<dbReference type="InterPro" id="IPR051270">
    <property type="entry name" value="Tyrosine-tRNA_ligase_regulator"/>
</dbReference>
<dbReference type="InterPro" id="IPR002547">
    <property type="entry name" value="tRNA-bd_dom"/>
</dbReference>
<dbReference type="GO" id="GO:0000049">
    <property type="term" value="F:tRNA binding"/>
    <property type="evidence" value="ECO:0007669"/>
    <property type="project" value="UniProtKB-UniRule"/>
</dbReference>
<feature type="domain" description="TRNA-binding" evidence="4">
    <location>
        <begin position="6"/>
        <end position="109"/>
    </location>
</feature>
<keyword evidence="1 3" id="KW-0820">tRNA-binding</keyword>
<accession>A0A316APP7</accession>
<dbReference type="Pfam" id="PF01588">
    <property type="entry name" value="tRNA_bind"/>
    <property type="match status" value="1"/>
</dbReference>
<evidence type="ECO:0000256" key="2">
    <source>
        <dbReference type="ARBA" id="ARBA00022884"/>
    </source>
</evidence>
<proteinExistence type="predicted"/>
<dbReference type="FunFam" id="2.40.50.140:FF:000165">
    <property type="entry name" value="Chaperone CsaA"/>
    <property type="match status" value="1"/>
</dbReference>
<evidence type="ECO:0000256" key="3">
    <source>
        <dbReference type="PROSITE-ProRule" id="PRU00209"/>
    </source>
</evidence>
<dbReference type="CDD" id="cd02798">
    <property type="entry name" value="tRNA_bind_CsaA"/>
    <property type="match status" value="1"/>
</dbReference>
<dbReference type="PROSITE" id="PS50886">
    <property type="entry name" value="TRBD"/>
    <property type="match status" value="1"/>
</dbReference>
<dbReference type="InterPro" id="IPR008231">
    <property type="entry name" value="CsaA"/>
</dbReference>
<dbReference type="OrthoDB" id="9794564at2"/>
<dbReference type="InterPro" id="IPR012340">
    <property type="entry name" value="NA-bd_OB-fold"/>
</dbReference>
<dbReference type="Proteomes" id="UP000254051">
    <property type="component" value="Unassembled WGS sequence"/>
</dbReference>
<dbReference type="PANTHER" id="PTHR11586">
    <property type="entry name" value="TRNA-AMINOACYLATION COFACTOR ARC1 FAMILY MEMBER"/>
    <property type="match status" value="1"/>
</dbReference>
<dbReference type="NCBIfam" id="NF007494">
    <property type="entry name" value="PRK10089.1-3"/>
    <property type="match status" value="1"/>
</dbReference>
<dbReference type="AlphaFoldDB" id="A0A316APP7"/>
<dbReference type="NCBIfam" id="NF007495">
    <property type="entry name" value="PRK10089.1-4"/>
    <property type="match status" value="1"/>
</dbReference>
<dbReference type="EMBL" id="UHJJ01000001">
    <property type="protein sequence ID" value="SUQ12345.1"/>
    <property type="molecule type" value="Genomic_DNA"/>
</dbReference>
<dbReference type="Gene3D" id="2.40.50.140">
    <property type="entry name" value="Nucleic acid-binding proteins"/>
    <property type="match status" value="1"/>
</dbReference>
<dbReference type="PANTHER" id="PTHR11586:SF37">
    <property type="entry name" value="TRNA-BINDING DOMAIN-CONTAINING PROTEIN"/>
    <property type="match status" value="1"/>
</dbReference>
<gene>
    <name evidence="5" type="ORF">SAMN05216529_101236</name>
</gene>
<evidence type="ECO:0000313" key="5">
    <source>
        <dbReference type="EMBL" id="SUQ12345.1"/>
    </source>
</evidence>
<reference evidence="6" key="1">
    <citation type="submission" date="2017-07" db="EMBL/GenBank/DDBJ databases">
        <authorList>
            <person name="Varghese N."/>
            <person name="Submissions S."/>
        </authorList>
    </citation>
    <scope>NUCLEOTIDE SEQUENCE [LARGE SCALE GENOMIC DNA]</scope>
    <source>
        <strain evidence="6">NLAE-zl-C134</strain>
    </source>
</reference>
<evidence type="ECO:0000313" key="6">
    <source>
        <dbReference type="Proteomes" id="UP000254051"/>
    </source>
</evidence>
<dbReference type="RefSeq" id="WP_109708371.1">
    <property type="nucleotide sequence ID" value="NZ_QGDS01000001.1"/>
</dbReference>
<keyword evidence="2 3" id="KW-0694">RNA-binding</keyword>
<evidence type="ECO:0000256" key="1">
    <source>
        <dbReference type="ARBA" id="ARBA00022555"/>
    </source>
</evidence>
<sequence>MITIDDFDKVDMRVGTIIEASINKKAKKPAYKLVVDFGDEIGTKTSSAQLTVLYTAEQLIGRQVIAVVNFPPRRVAGVKSEVLILGCDSQQGTVLLNPAEIVENGDRIY</sequence>
<keyword evidence="6" id="KW-1185">Reference proteome</keyword>
<dbReference type="NCBIfam" id="TIGR02222">
    <property type="entry name" value="chap_CsaA"/>
    <property type="match status" value="1"/>
</dbReference>
<organism evidence="5 6">
    <name type="scientific">Faecalicatena contorta</name>
    <dbReference type="NCBI Taxonomy" id="39482"/>
    <lineage>
        <taxon>Bacteria</taxon>
        <taxon>Bacillati</taxon>
        <taxon>Bacillota</taxon>
        <taxon>Clostridia</taxon>
        <taxon>Lachnospirales</taxon>
        <taxon>Lachnospiraceae</taxon>
        <taxon>Faecalicatena</taxon>
    </lineage>
</organism>
<evidence type="ECO:0000259" key="4">
    <source>
        <dbReference type="PROSITE" id="PS50886"/>
    </source>
</evidence>
<protein>
    <submittedName>
        <fullName evidence="5">tRNA-binding protein</fullName>
    </submittedName>
</protein>
<dbReference type="SUPFAM" id="SSF50249">
    <property type="entry name" value="Nucleic acid-binding proteins"/>
    <property type="match status" value="1"/>
</dbReference>
<name>A0A316APP7_9FIRM</name>